<name>A0ABQ4CY36_9ACTN</name>
<reference evidence="2 3" key="1">
    <citation type="submission" date="2021-01" db="EMBL/GenBank/DDBJ databases">
        <title>Whole genome shotgun sequence of Asanoa siamensis NBRC 107932.</title>
        <authorList>
            <person name="Komaki H."/>
            <person name="Tamura T."/>
        </authorList>
    </citation>
    <scope>NUCLEOTIDE SEQUENCE [LARGE SCALE GENOMIC DNA]</scope>
    <source>
        <strain evidence="2 3">NBRC 107932</strain>
    </source>
</reference>
<evidence type="ECO:0000313" key="3">
    <source>
        <dbReference type="Proteomes" id="UP000604117"/>
    </source>
</evidence>
<dbReference type="EMBL" id="BONE01000055">
    <property type="protein sequence ID" value="GIF76194.1"/>
    <property type="molecule type" value="Genomic_DNA"/>
</dbReference>
<dbReference type="Proteomes" id="UP000604117">
    <property type="component" value="Unassembled WGS sequence"/>
</dbReference>
<evidence type="ECO:0008006" key="4">
    <source>
        <dbReference type="Google" id="ProtNLM"/>
    </source>
</evidence>
<evidence type="ECO:0000256" key="1">
    <source>
        <dbReference type="SAM" id="MobiDB-lite"/>
    </source>
</evidence>
<protein>
    <recommendedName>
        <fullName evidence="4">HNH endonuclease</fullName>
    </recommendedName>
</protein>
<organism evidence="2 3">
    <name type="scientific">Asanoa siamensis</name>
    <dbReference type="NCBI Taxonomy" id="926357"/>
    <lineage>
        <taxon>Bacteria</taxon>
        <taxon>Bacillati</taxon>
        <taxon>Actinomycetota</taxon>
        <taxon>Actinomycetes</taxon>
        <taxon>Micromonosporales</taxon>
        <taxon>Micromonosporaceae</taxon>
        <taxon>Asanoa</taxon>
    </lineage>
</organism>
<feature type="compositionally biased region" description="Polar residues" evidence="1">
    <location>
        <begin position="1"/>
        <end position="10"/>
    </location>
</feature>
<feature type="compositionally biased region" description="Pro residues" evidence="1">
    <location>
        <begin position="320"/>
        <end position="329"/>
    </location>
</feature>
<comment type="caution">
    <text evidence="2">The sequence shown here is derived from an EMBL/GenBank/DDBJ whole genome shotgun (WGS) entry which is preliminary data.</text>
</comment>
<sequence length="586" mass="64957">MHNSAVTEGTATKPKPISHRKPDLKTVRELYGTAFRCGKPGCGKPLYTMNNDTGETLLNSEVAHICARSEGGPRWDADMTEAENRSASNLIPLCLDHAREIDATPEHYSVELLHGWKRTQLDEHAKIQKAWPLTEDEAQQVSDASFRPDDYGTAIAAASSVTAAARAVGHLVETARQQRRVPFEAAASWHAMRTRVHRSMPRPWNATTGEPLPPIEPSHMETVPYARRLDEALDQVVKSLSPLAATLVAELHAVRAAVTRVAAWCDWVETAASAVLVAAGRWPGRPPENDDQVHADAIAELVRASEALSAVWRGQQAEQPPEPPEPSPEPVETDLQRLLREHSQLLDRSRPWARVTGRQYDPDLYAELLHAAQFAVALPPLLMFLHLDLETTAALASKVARNADDATFASLIDDAAAQEPLAIAVRLTQQLMFVAQKKERADLEGKAREHVTRLLLDADWTDQALWVDNRHHVRALLSGTASISTDDEVRDRLASAITRRPELLDAILLGVSEQSEQHDHHDFSRVVGINVHIKRPPRWFPAAVVAAEIRRRHPELQPADPDDDHSDEDDVRHLAAQVLHIETHAP</sequence>
<gene>
    <name evidence="2" type="ORF">Asi02nite_57120</name>
</gene>
<feature type="region of interest" description="Disordered" evidence="1">
    <location>
        <begin position="1"/>
        <end position="22"/>
    </location>
</feature>
<evidence type="ECO:0000313" key="2">
    <source>
        <dbReference type="EMBL" id="GIF76194.1"/>
    </source>
</evidence>
<feature type="region of interest" description="Disordered" evidence="1">
    <location>
        <begin position="312"/>
        <end position="333"/>
    </location>
</feature>
<accession>A0ABQ4CY36</accession>
<proteinExistence type="predicted"/>
<keyword evidence="3" id="KW-1185">Reference proteome</keyword>